<sequence length="245" mass="27116">KMLWVHLSRCITFSETDIEAVQVKDEMYVRASKQSEHDSGLWKVGITGEKIEPYDDMAKAWSNVVENNCDPILQTQIATPMPVIGDAASAATALWSYLVVCFPDLSVANVRATESHLSGEWIITTDDVHLKNMDRSVNFGVWSFDGFTGAGRPKNPLAEQWIGYLTNRCDPATLESIKQMFPLPTPGFPVNNQSEAQNRLWTYLSPCFPDRTPGGTVTTVPVLDPKSGTWTITQPQTVDGPPETP</sequence>
<proteinExistence type="predicted"/>
<reference evidence="2" key="1">
    <citation type="submission" date="2018-05" db="EMBL/GenBank/DDBJ databases">
        <authorList>
            <person name="Lanie J.A."/>
            <person name="Ng W.-L."/>
            <person name="Kazmierczak K.M."/>
            <person name="Andrzejewski T.M."/>
            <person name="Davidsen T.M."/>
            <person name="Wayne K.J."/>
            <person name="Tettelin H."/>
            <person name="Glass J.I."/>
            <person name="Rusch D."/>
            <person name="Podicherti R."/>
            <person name="Tsui H.-C.T."/>
            <person name="Winkler M.E."/>
        </authorList>
    </citation>
    <scope>NUCLEOTIDE SEQUENCE</scope>
</reference>
<evidence type="ECO:0000313" key="2">
    <source>
        <dbReference type="EMBL" id="SVE21581.1"/>
    </source>
</evidence>
<protein>
    <submittedName>
        <fullName evidence="2">Uncharacterized protein</fullName>
    </submittedName>
</protein>
<feature type="compositionally biased region" description="Polar residues" evidence="1">
    <location>
        <begin position="228"/>
        <end position="237"/>
    </location>
</feature>
<dbReference type="AlphaFoldDB" id="A0A383BP00"/>
<name>A0A383BP00_9ZZZZ</name>
<feature type="non-terminal residue" evidence="2">
    <location>
        <position position="1"/>
    </location>
</feature>
<feature type="non-terminal residue" evidence="2">
    <location>
        <position position="245"/>
    </location>
</feature>
<accession>A0A383BP00</accession>
<dbReference type="EMBL" id="UINC01201990">
    <property type="protein sequence ID" value="SVE21581.1"/>
    <property type="molecule type" value="Genomic_DNA"/>
</dbReference>
<organism evidence="2">
    <name type="scientific">marine metagenome</name>
    <dbReference type="NCBI Taxonomy" id="408172"/>
    <lineage>
        <taxon>unclassified sequences</taxon>
        <taxon>metagenomes</taxon>
        <taxon>ecological metagenomes</taxon>
    </lineage>
</organism>
<feature type="region of interest" description="Disordered" evidence="1">
    <location>
        <begin position="225"/>
        <end position="245"/>
    </location>
</feature>
<gene>
    <name evidence="2" type="ORF">METZ01_LOCUS474435</name>
</gene>
<evidence type="ECO:0000256" key="1">
    <source>
        <dbReference type="SAM" id="MobiDB-lite"/>
    </source>
</evidence>